<dbReference type="PANTHER" id="PTHR47637:SF1">
    <property type="entry name" value="CHAPERONE SURA"/>
    <property type="match status" value="1"/>
</dbReference>
<evidence type="ECO:0000256" key="1">
    <source>
        <dbReference type="ARBA" id="ARBA00022729"/>
    </source>
</evidence>
<dbReference type="PROSITE" id="PS50198">
    <property type="entry name" value="PPIC_PPIASE_2"/>
    <property type="match status" value="2"/>
</dbReference>
<dbReference type="Gene3D" id="1.10.4030.10">
    <property type="entry name" value="Porin chaperone SurA, peptide-binding domain"/>
    <property type="match status" value="1"/>
</dbReference>
<dbReference type="InterPro" id="IPR027304">
    <property type="entry name" value="Trigger_fact/SurA_dom_sf"/>
</dbReference>
<dbReference type="GO" id="GO:0003755">
    <property type="term" value="F:peptidyl-prolyl cis-trans isomerase activity"/>
    <property type="evidence" value="ECO:0007669"/>
    <property type="project" value="UniProtKB-EC"/>
</dbReference>
<organism evidence="3">
    <name type="scientific">bioreactor metagenome</name>
    <dbReference type="NCBI Taxonomy" id="1076179"/>
    <lineage>
        <taxon>unclassified sequences</taxon>
        <taxon>metagenomes</taxon>
        <taxon>ecological metagenomes</taxon>
    </lineage>
</organism>
<name>A0A644TWU3_9ZZZZ</name>
<sequence>MKKIILISLICLFNTSLFAQTNVLDKVIAVVGKNMIKHSELETSFLQQKQRYGIVDDAYAEKCDILEGLLINKLMLHQAQIDSVNVTQEQVNREMDNRINYMLRQAGSREVLEKQMNKSVSEIKEYYQELIKENILISEISRKLTSDVKVTPNEVTDYYNKIPTDSLPIVEQEYEFSQIVIHPKISAEEKKLIKERLNGYRERILKGDKFSTIATLYSEDPASAKKGGELGFFARGFMVAEFESVAFSLREGEVSPVFETKFGFHIIQMIERRGDQVNCRHILLQPKVSNVELYRTKVTLDSIHNLIKENKISFEDAIKQFSEDASKLTGGAIINPYSASARFSKENINEMMENIDKIDFEKYNQGDIIEPNLFKTELGSSYRLIKVTTKIPQHKINLKDDYDKIYNSALETAKTKAILDWANRRIPKTYIRIDDEFKGCEFKMNWIKNN</sequence>
<feature type="domain" description="PpiC" evidence="2">
    <location>
        <begin position="171"/>
        <end position="271"/>
    </location>
</feature>
<evidence type="ECO:0000313" key="3">
    <source>
        <dbReference type="EMBL" id="MPL70171.1"/>
    </source>
</evidence>
<dbReference type="EC" id="5.2.1.8" evidence="3"/>
<dbReference type="InterPro" id="IPR000297">
    <property type="entry name" value="PPIase_PpiC"/>
</dbReference>
<protein>
    <submittedName>
        <fullName evidence="3">Chaperone SurA</fullName>
        <ecNumber evidence="3">5.2.1.8</ecNumber>
    </submittedName>
</protein>
<gene>
    <name evidence="3" type="primary">surA_5</name>
    <name evidence="3" type="ORF">SDC9_15924</name>
</gene>
<accession>A0A644TWU3</accession>
<dbReference type="InterPro" id="IPR046357">
    <property type="entry name" value="PPIase_dom_sf"/>
</dbReference>
<dbReference type="SUPFAM" id="SSF109998">
    <property type="entry name" value="Triger factor/SurA peptide-binding domain-like"/>
    <property type="match status" value="1"/>
</dbReference>
<comment type="caution">
    <text evidence="3">The sequence shown here is derived from an EMBL/GenBank/DDBJ whole genome shotgun (WGS) entry which is preliminary data.</text>
</comment>
<proteinExistence type="predicted"/>
<keyword evidence="3" id="KW-0413">Isomerase</keyword>
<keyword evidence="1" id="KW-0732">Signal</keyword>
<dbReference type="InterPro" id="IPR050280">
    <property type="entry name" value="OMP_Chaperone_SurA"/>
</dbReference>
<dbReference type="SUPFAM" id="SSF54534">
    <property type="entry name" value="FKBP-like"/>
    <property type="match status" value="2"/>
</dbReference>
<evidence type="ECO:0000259" key="2">
    <source>
        <dbReference type="PROSITE" id="PS50198"/>
    </source>
</evidence>
<dbReference type="AlphaFoldDB" id="A0A644TWU3"/>
<dbReference type="Gene3D" id="3.10.50.40">
    <property type="match status" value="2"/>
</dbReference>
<dbReference type="PANTHER" id="PTHR47637">
    <property type="entry name" value="CHAPERONE SURA"/>
    <property type="match status" value="1"/>
</dbReference>
<reference evidence="3" key="1">
    <citation type="submission" date="2019-08" db="EMBL/GenBank/DDBJ databases">
        <authorList>
            <person name="Kucharzyk K."/>
            <person name="Murdoch R.W."/>
            <person name="Higgins S."/>
            <person name="Loffler F."/>
        </authorList>
    </citation>
    <scope>NUCLEOTIDE SEQUENCE</scope>
</reference>
<dbReference type="Pfam" id="PF00639">
    <property type="entry name" value="Rotamase"/>
    <property type="match status" value="2"/>
</dbReference>
<feature type="domain" description="PpiC" evidence="2">
    <location>
        <begin position="274"/>
        <end position="333"/>
    </location>
</feature>
<dbReference type="EMBL" id="VSSQ01000051">
    <property type="protein sequence ID" value="MPL70171.1"/>
    <property type="molecule type" value="Genomic_DNA"/>
</dbReference>